<evidence type="ECO:0000313" key="2">
    <source>
        <dbReference type="Proteomes" id="UP001524502"/>
    </source>
</evidence>
<organism evidence="1 2">
    <name type="scientific">Anaerovorax odorimutans</name>
    <dbReference type="NCBI Taxonomy" id="109327"/>
    <lineage>
        <taxon>Bacteria</taxon>
        <taxon>Bacillati</taxon>
        <taxon>Bacillota</taxon>
        <taxon>Clostridia</taxon>
        <taxon>Peptostreptococcales</taxon>
        <taxon>Anaerovoracaceae</taxon>
        <taxon>Anaerovorax</taxon>
    </lineage>
</organism>
<gene>
    <name evidence="1" type="ORF">NE619_17615</name>
</gene>
<dbReference type="RefSeq" id="WP_256133754.1">
    <property type="nucleotide sequence ID" value="NZ_JANFXK010000036.1"/>
</dbReference>
<protein>
    <submittedName>
        <fullName evidence="1">Uncharacterized protein</fullName>
    </submittedName>
</protein>
<reference evidence="1 2" key="1">
    <citation type="submission" date="2022-06" db="EMBL/GenBank/DDBJ databases">
        <title>Isolation of gut microbiota from human fecal samples.</title>
        <authorList>
            <person name="Pamer E.G."/>
            <person name="Barat B."/>
            <person name="Waligurski E."/>
            <person name="Medina S."/>
            <person name="Paddock L."/>
            <person name="Mostad J."/>
        </authorList>
    </citation>
    <scope>NUCLEOTIDE SEQUENCE [LARGE SCALE GENOMIC DNA]</scope>
    <source>
        <strain evidence="1 2">SL.3.17</strain>
    </source>
</reference>
<sequence>FSSEFPSQKETFSQVIDSTRKFAPQILKAPSSKYIFCDFCRISCGLCLLGDFYLFPLVQYKKIAFYEKLRFHYK</sequence>
<name>A0ABT1RTL4_9FIRM</name>
<dbReference type="Proteomes" id="UP001524502">
    <property type="component" value="Unassembled WGS sequence"/>
</dbReference>
<feature type="non-terminal residue" evidence="1">
    <location>
        <position position="1"/>
    </location>
</feature>
<dbReference type="EMBL" id="JANFXK010000036">
    <property type="protein sequence ID" value="MCQ4638549.1"/>
    <property type="molecule type" value="Genomic_DNA"/>
</dbReference>
<accession>A0ABT1RTL4</accession>
<proteinExistence type="predicted"/>
<keyword evidence="2" id="KW-1185">Reference proteome</keyword>
<comment type="caution">
    <text evidence="1">The sequence shown here is derived from an EMBL/GenBank/DDBJ whole genome shotgun (WGS) entry which is preliminary data.</text>
</comment>
<evidence type="ECO:0000313" key="1">
    <source>
        <dbReference type="EMBL" id="MCQ4638549.1"/>
    </source>
</evidence>